<dbReference type="EMBL" id="JACPHQ010000014">
    <property type="protein sequence ID" value="MBI2465812.1"/>
    <property type="molecule type" value="Genomic_DNA"/>
</dbReference>
<dbReference type="AlphaFoldDB" id="A0A932DS90"/>
<dbReference type="Pfam" id="PF03852">
    <property type="entry name" value="Vsr"/>
    <property type="match status" value="1"/>
</dbReference>
<dbReference type="SUPFAM" id="SSF52980">
    <property type="entry name" value="Restriction endonuclease-like"/>
    <property type="match status" value="1"/>
</dbReference>
<evidence type="ECO:0000256" key="5">
    <source>
        <dbReference type="ARBA" id="ARBA00023204"/>
    </source>
</evidence>
<dbReference type="InterPro" id="IPR011335">
    <property type="entry name" value="Restrct_endonuc-II-like"/>
</dbReference>
<comment type="similarity">
    <text evidence="6">Belongs to the vsr family.</text>
</comment>
<sequence length="130" mass="15623">MDTVSKQKRSEIMSLVKSKDSKIETLFRKELWRAGFRYRKNSGKYFGKPDIVLPKYKTAIFVDSCFWHGCKKHCRIPSVRKKYWTAKIERNIARDKEVSKHYKKQGWKIFRIWEHEINQNITKVISKIGL</sequence>
<evidence type="ECO:0000256" key="1">
    <source>
        <dbReference type="ARBA" id="ARBA00022722"/>
    </source>
</evidence>
<dbReference type="PIRSF" id="PIRSF018267">
    <property type="entry name" value="VSR_endonuc"/>
    <property type="match status" value="1"/>
</dbReference>
<evidence type="ECO:0000313" key="8">
    <source>
        <dbReference type="Proteomes" id="UP000709672"/>
    </source>
</evidence>
<proteinExistence type="inferred from homology"/>
<keyword evidence="1 6" id="KW-0540">Nuclease</keyword>
<evidence type="ECO:0000256" key="3">
    <source>
        <dbReference type="ARBA" id="ARBA00022763"/>
    </source>
</evidence>
<dbReference type="GO" id="GO:0016787">
    <property type="term" value="F:hydrolase activity"/>
    <property type="evidence" value="ECO:0007669"/>
    <property type="project" value="UniProtKB-KW"/>
</dbReference>
<dbReference type="GO" id="GO:0006298">
    <property type="term" value="P:mismatch repair"/>
    <property type="evidence" value="ECO:0007669"/>
    <property type="project" value="UniProtKB-UniRule"/>
</dbReference>
<dbReference type="Gene3D" id="3.40.960.10">
    <property type="entry name" value="VSR Endonuclease"/>
    <property type="match status" value="1"/>
</dbReference>
<name>A0A932DS90_9BACT</name>
<keyword evidence="4 6" id="KW-0378">Hydrolase</keyword>
<evidence type="ECO:0000313" key="7">
    <source>
        <dbReference type="EMBL" id="MBI2465812.1"/>
    </source>
</evidence>
<dbReference type="GO" id="GO:0004519">
    <property type="term" value="F:endonuclease activity"/>
    <property type="evidence" value="ECO:0007669"/>
    <property type="project" value="UniProtKB-KW"/>
</dbReference>
<evidence type="ECO:0000256" key="4">
    <source>
        <dbReference type="ARBA" id="ARBA00022801"/>
    </source>
</evidence>
<dbReference type="CDD" id="cd00221">
    <property type="entry name" value="Vsr"/>
    <property type="match status" value="1"/>
</dbReference>
<keyword evidence="3 6" id="KW-0227">DNA damage</keyword>
<comment type="function">
    <text evidence="6">May nick specific sequences that contain T:G mispairs resulting from m5C-deamination.</text>
</comment>
<organism evidence="7 8">
    <name type="scientific">Candidatus Sungiibacteriota bacterium</name>
    <dbReference type="NCBI Taxonomy" id="2750080"/>
    <lineage>
        <taxon>Bacteria</taxon>
        <taxon>Candidatus Sungiibacteriota</taxon>
    </lineage>
</organism>
<keyword evidence="2 6" id="KW-0255">Endonuclease</keyword>
<dbReference type="InterPro" id="IPR004603">
    <property type="entry name" value="DNA_mismatch_endonuc_vsr"/>
</dbReference>
<evidence type="ECO:0000256" key="2">
    <source>
        <dbReference type="ARBA" id="ARBA00022759"/>
    </source>
</evidence>
<protein>
    <recommendedName>
        <fullName evidence="6">Very short patch repair endonuclease</fullName>
        <ecNumber evidence="6">3.1.-.-</ecNumber>
    </recommendedName>
</protein>
<evidence type="ECO:0000256" key="6">
    <source>
        <dbReference type="PIRNR" id="PIRNR018267"/>
    </source>
</evidence>
<dbReference type="NCBIfam" id="TIGR00632">
    <property type="entry name" value="vsr"/>
    <property type="match status" value="1"/>
</dbReference>
<accession>A0A932DS90</accession>
<dbReference type="Proteomes" id="UP000709672">
    <property type="component" value="Unassembled WGS sequence"/>
</dbReference>
<keyword evidence="5 6" id="KW-0234">DNA repair</keyword>
<reference evidence="7" key="1">
    <citation type="submission" date="2020-07" db="EMBL/GenBank/DDBJ databases">
        <title>Huge and variable diversity of episymbiotic CPR bacteria and DPANN archaea in groundwater ecosystems.</title>
        <authorList>
            <person name="He C.Y."/>
            <person name="Keren R."/>
            <person name="Whittaker M."/>
            <person name="Farag I.F."/>
            <person name="Doudna J."/>
            <person name="Cate J.H.D."/>
            <person name="Banfield J.F."/>
        </authorList>
    </citation>
    <scope>NUCLEOTIDE SEQUENCE</scope>
    <source>
        <strain evidence="7">NC_groundwater_418_Ag_B-0.1um_45_10</strain>
    </source>
</reference>
<comment type="caution">
    <text evidence="7">The sequence shown here is derived from an EMBL/GenBank/DDBJ whole genome shotgun (WGS) entry which is preliminary data.</text>
</comment>
<gene>
    <name evidence="7" type="ORF">HYV66_01110</name>
</gene>
<dbReference type="EC" id="3.1.-.-" evidence="6"/>